<dbReference type="InterPro" id="IPR056681">
    <property type="entry name" value="DUF7779"/>
</dbReference>
<gene>
    <name evidence="2" type="ORF">H4W34_004187</name>
</gene>
<dbReference type="RefSeq" id="WP_318784232.1">
    <property type="nucleotide sequence ID" value="NZ_JADBDZ010000001.1"/>
</dbReference>
<evidence type="ECO:0000259" key="1">
    <source>
        <dbReference type="Pfam" id="PF25000"/>
    </source>
</evidence>
<reference evidence="2 3" key="1">
    <citation type="submission" date="2020-10" db="EMBL/GenBank/DDBJ databases">
        <title>Sequencing the genomes of 1000 actinobacteria strains.</title>
        <authorList>
            <person name="Klenk H.-P."/>
        </authorList>
    </citation>
    <scope>NUCLEOTIDE SEQUENCE [LARGE SCALE GENOMIC DNA]</scope>
    <source>
        <strain evidence="2 3">DSM 46744</strain>
    </source>
</reference>
<dbReference type="Pfam" id="PF25000">
    <property type="entry name" value="DUF7779"/>
    <property type="match status" value="1"/>
</dbReference>
<evidence type="ECO:0000313" key="2">
    <source>
        <dbReference type="EMBL" id="MBE1534354.1"/>
    </source>
</evidence>
<dbReference type="PANTHER" id="PTHR46082">
    <property type="entry name" value="ATP/GTP-BINDING PROTEIN-RELATED"/>
    <property type="match status" value="1"/>
</dbReference>
<dbReference type="Gene3D" id="1.25.40.10">
    <property type="entry name" value="Tetratricopeptide repeat domain"/>
    <property type="match status" value="3"/>
</dbReference>
<dbReference type="EMBL" id="JADBDZ010000001">
    <property type="protein sequence ID" value="MBE1534354.1"/>
    <property type="molecule type" value="Genomic_DNA"/>
</dbReference>
<organism evidence="2 3">
    <name type="scientific">Actinomadura algeriensis</name>
    <dbReference type="NCBI Taxonomy" id="1679523"/>
    <lineage>
        <taxon>Bacteria</taxon>
        <taxon>Bacillati</taxon>
        <taxon>Actinomycetota</taxon>
        <taxon>Actinomycetes</taxon>
        <taxon>Streptosporangiales</taxon>
        <taxon>Thermomonosporaceae</taxon>
        <taxon>Actinomadura</taxon>
    </lineage>
</organism>
<proteinExistence type="predicted"/>
<protein>
    <submittedName>
        <fullName evidence="2">Tetratricopeptide (TPR) repeat protein</fullName>
    </submittedName>
</protein>
<feature type="domain" description="DUF7779" evidence="1">
    <location>
        <begin position="261"/>
        <end position="340"/>
    </location>
</feature>
<accession>A0ABR9JUV3</accession>
<dbReference type="InterPro" id="IPR027417">
    <property type="entry name" value="P-loop_NTPase"/>
</dbReference>
<dbReference type="Gene3D" id="3.40.50.300">
    <property type="entry name" value="P-loop containing nucleotide triphosphate hydrolases"/>
    <property type="match status" value="1"/>
</dbReference>
<dbReference type="InterPro" id="IPR011990">
    <property type="entry name" value="TPR-like_helical_dom_sf"/>
</dbReference>
<dbReference type="InterPro" id="IPR053137">
    <property type="entry name" value="NLR-like"/>
</dbReference>
<comment type="caution">
    <text evidence="2">The sequence shown here is derived from an EMBL/GenBank/DDBJ whole genome shotgun (WGS) entry which is preliminary data.</text>
</comment>
<dbReference type="SUPFAM" id="SSF52540">
    <property type="entry name" value="P-loop containing nucleoside triphosphate hydrolases"/>
    <property type="match status" value="1"/>
</dbReference>
<dbReference type="Proteomes" id="UP000627838">
    <property type="component" value="Unassembled WGS sequence"/>
</dbReference>
<dbReference type="PANTHER" id="PTHR46082:SF6">
    <property type="entry name" value="AAA+ ATPASE DOMAIN-CONTAINING PROTEIN-RELATED"/>
    <property type="match status" value="1"/>
</dbReference>
<keyword evidence="3" id="KW-1185">Reference proteome</keyword>
<dbReference type="Pfam" id="PF13424">
    <property type="entry name" value="TPR_12"/>
    <property type="match status" value="2"/>
</dbReference>
<evidence type="ECO:0000313" key="3">
    <source>
        <dbReference type="Proteomes" id="UP000627838"/>
    </source>
</evidence>
<sequence length="832" mass="92217">MTGPTPTVWGRVPGRNINFTGREELLNRLRAGISRQVTAVVPHALQGYGGVGKTQMAVEYAHRFQSDYDLVWWIPADQPSLVRPTLAALAPHLGLPPVGAMGVEEAAGAVLDCLRRGEPYARWLLIFDNADQPEDLRDYVPQGDGHVIITSRNPRWDSVARTVAVEVFTRAESVEFLGKRVPRAISLEDADRLANELGDLPLALEQAGALQAETGMSVTEYLRLLNERASQLLAEGKPTEYQVSMTAAWKLSVDSLADKLPEAVELLRCCAFFGPEPIPRDVFARVPEGIGELLGGLLNDPIRLSRALGELGRYALARVESQSRTIQVHRLIQKLLRDEVAPPLRPRIRDDVHRLLVEATPMDVTPAAWPRYAELLGHIVPAEVSESQDPKVRDFAIKMVQYLYNSGDYSLGRRIAGMLLDRWVEDTPEGDPQILRLRFHFANLLRVLGDFGSAYDIDKIGLEHAERIAGPEYEIALRFRNTIGADLRAKGDFREARERDLTSLELYEKVFGKNDFTTLQLVNNLALDYGLNSDYQRAKELHGRAYAGFTRISGIDPSTSILNAWNGLARAARLCGDYAEACDSGEDVYAYGVNELTAEHPWAMRAGTDLAIAYRRLGENLDAALELSVDVHAKFVRLYGLNHPDTLAAAMCLSNVQRTMGELTEAHDLAADTVRRYPRAYGAEHPYNFGCMGNLAVLLRVRGDVVGARELNERALAGLRNVLGQDHHYALTVAANLASDLAELGELEDACRLGEGTLRRLRTTMGDRHPMTLACAANLSVDLEAVGRQDEASKMHKETMDAYVHTLGLEHRDAIVAAERRHLDFDFDPPPI</sequence>
<name>A0ABR9JUV3_9ACTN</name>
<dbReference type="NCBIfam" id="NF040586">
    <property type="entry name" value="FxSxx_TPR"/>
    <property type="match status" value="1"/>
</dbReference>
<dbReference type="SUPFAM" id="SSF48452">
    <property type="entry name" value="TPR-like"/>
    <property type="match status" value="2"/>
</dbReference>
<dbReference type="Pfam" id="PF13374">
    <property type="entry name" value="TPR_10"/>
    <property type="match status" value="2"/>
</dbReference>